<comment type="caution">
    <text evidence="1">The sequence shown here is derived from an EMBL/GenBank/DDBJ whole genome shotgun (WGS) entry which is preliminary data.</text>
</comment>
<evidence type="ECO:0008006" key="3">
    <source>
        <dbReference type="Google" id="ProtNLM"/>
    </source>
</evidence>
<protein>
    <recommendedName>
        <fullName evidence="3">General secretion pathway protein K</fullName>
    </recommendedName>
</protein>
<organism evidence="1 2">
    <name type="scientific">Litoreibacter roseus</name>
    <dbReference type="NCBI Taxonomy" id="2601869"/>
    <lineage>
        <taxon>Bacteria</taxon>
        <taxon>Pseudomonadati</taxon>
        <taxon>Pseudomonadota</taxon>
        <taxon>Alphaproteobacteria</taxon>
        <taxon>Rhodobacterales</taxon>
        <taxon>Roseobacteraceae</taxon>
        <taxon>Litoreibacter</taxon>
    </lineage>
</organism>
<reference evidence="1 2" key="1">
    <citation type="submission" date="2019-12" db="EMBL/GenBank/DDBJ databases">
        <title>Litoreibacter badius sp. nov., a novel bacteriochlorophyll a-containing bacterium in the genus Litoreibacter.</title>
        <authorList>
            <person name="Kanamuro M."/>
            <person name="Takabe Y."/>
            <person name="Mori K."/>
            <person name="Takaichi S."/>
            <person name="Hanada S."/>
        </authorList>
    </citation>
    <scope>NUCLEOTIDE SEQUENCE [LARGE SCALE GENOMIC DNA]</scope>
    <source>
        <strain evidence="1 2">K6</strain>
    </source>
</reference>
<evidence type="ECO:0000313" key="2">
    <source>
        <dbReference type="Proteomes" id="UP000436822"/>
    </source>
</evidence>
<proteinExistence type="predicted"/>
<dbReference type="AlphaFoldDB" id="A0A6N6JKD1"/>
<dbReference type="RefSeq" id="WP_159809552.1">
    <property type="nucleotide sequence ID" value="NZ_BLJE01000004.1"/>
</dbReference>
<dbReference type="EMBL" id="BLJE01000004">
    <property type="protein sequence ID" value="GFE66495.1"/>
    <property type="molecule type" value="Genomic_DNA"/>
</dbReference>
<dbReference type="Proteomes" id="UP000436822">
    <property type="component" value="Unassembled WGS sequence"/>
</dbReference>
<sequence length="282" mass="30021">MPRPLKIRRRLHRGFILLTVLWMALGLLLAASSFLASHRQEALAIRAEVELGRAVALARSAVNVALADLGRVDENSYKSPRDGTPVTINMAEGSATYRIWDEGGKLDINAAPVQLLLPALRMVGEGGGLDAFDAASIAQAIIARRSGDRGPIEAASVSTVLARLGVPEAQSRNAREVLTTFNGDAQINPRTAPEQLLAVIPGVGPSDVSEILIRRREGRGMPRLGSAASWLNGVEGPVYTINAMARLTGGATADMTVTVAARGIGFRGGRMEYDILDVQILR</sequence>
<evidence type="ECO:0000313" key="1">
    <source>
        <dbReference type="EMBL" id="GFE66495.1"/>
    </source>
</evidence>
<name>A0A6N6JKD1_9RHOB</name>
<gene>
    <name evidence="1" type="ORF">KIN_35690</name>
</gene>
<dbReference type="OrthoDB" id="8216477at2"/>
<keyword evidence="2" id="KW-1185">Reference proteome</keyword>
<accession>A0A6N6JKD1</accession>